<keyword evidence="2" id="KW-0472">Membrane</keyword>
<feature type="transmembrane region" description="Helical" evidence="2">
    <location>
        <begin position="20"/>
        <end position="38"/>
    </location>
</feature>
<evidence type="ECO:0000313" key="3">
    <source>
        <dbReference type="EMBL" id="WZN67321.1"/>
    </source>
</evidence>
<dbReference type="Proteomes" id="UP001472866">
    <property type="component" value="Chromosome 19"/>
</dbReference>
<reference evidence="3 4" key="1">
    <citation type="submission" date="2024-03" db="EMBL/GenBank/DDBJ databases">
        <title>Complete genome sequence of the green alga Chloropicon roscoffensis RCC1871.</title>
        <authorList>
            <person name="Lemieux C."/>
            <person name="Pombert J.-F."/>
            <person name="Otis C."/>
            <person name="Turmel M."/>
        </authorList>
    </citation>
    <scope>NUCLEOTIDE SEQUENCE [LARGE SCALE GENOMIC DNA]</scope>
    <source>
        <strain evidence="3 4">RCC1871</strain>
    </source>
</reference>
<protein>
    <submittedName>
        <fullName evidence="3">Peroxisome biogenesis protein 22</fullName>
    </submittedName>
</protein>
<evidence type="ECO:0000313" key="4">
    <source>
        <dbReference type="Proteomes" id="UP001472866"/>
    </source>
</evidence>
<name>A0AAX4PN91_9CHLO</name>
<keyword evidence="4" id="KW-1185">Reference proteome</keyword>
<dbReference type="Pfam" id="PF22978">
    <property type="entry name" value="HAD_Pex22"/>
    <property type="match status" value="1"/>
</dbReference>
<proteinExistence type="predicted"/>
<keyword evidence="2" id="KW-1133">Transmembrane helix</keyword>
<dbReference type="EMBL" id="CP151519">
    <property type="protein sequence ID" value="WZN67321.1"/>
    <property type="molecule type" value="Genomic_DNA"/>
</dbReference>
<feature type="compositionally biased region" description="Polar residues" evidence="1">
    <location>
        <begin position="72"/>
        <end position="86"/>
    </location>
</feature>
<dbReference type="InterPro" id="IPR037485">
    <property type="entry name" value="PEX22"/>
</dbReference>
<dbReference type="PANTHER" id="PTHR34126">
    <property type="entry name" value="PEROXISOME BIOGENESIS PROTEIN 22"/>
    <property type="match status" value="1"/>
</dbReference>
<dbReference type="AlphaFoldDB" id="A0AAX4PN91"/>
<feature type="compositionally biased region" description="Low complexity" evidence="1">
    <location>
        <begin position="56"/>
        <end position="68"/>
    </location>
</feature>
<sequence>MNVLEGYGAALFRLSQTVDPVVLIWTSTFALALAYFFVAKLVEPLFPTQQNTRSSPGAPGAAAQGIAGESSRGVSTDGISLTKQNSGSREVTEEFWSRVEPEVRSLHEGFRRKVLAAAGEGRKAALFGGRITISTCGVLFQEDECHQLKRRATLVPHARDLVEALSYFGRVYLVTQVLDDRSQENAVRSLREGGICGTLVEDHHCLFCEKHVSKVSIARQVEPCVHVDAERATASELQRFLPRVLLVSKTAGAADPSKPNMLHAETLHSFCSS</sequence>
<dbReference type="PANTHER" id="PTHR34126:SF1">
    <property type="entry name" value="PEROXISOME BIOGENESIS PROTEIN 22"/>
    <property type="match status" value="1"/>
</dbReference>
<evidence type="ECO:0000256" key="2">
    <source>
        <dbReference type="SAM" id="Phobius"/>
    </source>
</evidence>
<keyword evidence="2" id="KW-0812">Transmembrane</keyword>
<feature type="region of interest" description="Disordered" evidence="1">
    <location>
        <begin position="49"/>
        <end position="86"/>
    </location>
</feature>
<organism evidence="3 4">
    <name type="scientific">Chloropicon roscoffensis</name>
    <dbReference type="NCBI Taxonomy" id="1461544"/>
    <lineage>
        <taxon>Eukaryota</taxon>
        <taxon>Viridiplantae</taxon>
        <taxon>Chlorophyta</taxon>
        <taxon>Chloropicophyceae</taxon>
        <taxon>Chloropicales</taxon>
        <taxon>Chloropicaceae</taxon>
        <taxon>Chloropicon</taxon>
    </lineage>
</organism>
<evidence type="ECO:0000256" key="1">
    <source>
        <dbReference type="SAM" id="MobiDB-lite"/>
    </source>
</evidence>
<dbReference type="GO" id="GO:0007031">
    <property type="term" value="P:peroxisome organization"/>
    <property type="evidence" value="ECO:0007669"/>
    <property type="project" value="InterPro"/>
</dbReference>
<gene>
    <name evidence="3" type="ORF">HKI87_19g88960</name>
</gene>
<accession>A0AAX4PN91</accession>